<organism evidence="2 3">
    <name type="scientific">Nitrolancea hollandica Lb</name>
    <dbReference type="NCBI Taxonomy" id="1129897"/>
    <lineage>
        <taxon>Bacteria</taxon>
        <taxon>Pseudomonadati</taxon>
        <taxon>Thermomicrobiota</taxon>
        <taxon>Thermomicrobia</taxon>
        <taxon>Sphaerobacterales</taxon>
        <taxon>Sphaerobacterineae</taxon>
        <taxon>Sphaerobacteraceae</taxon>
        <taxon>Nitrolancea</taxon>
    </lineage>
</organism>
<accession>I4EJC0</accession>
<protein>
    <recommendedName>
        <fullName evidence="4">Transmembrane protein</fullName>
    </recommendedName>
</protein>
<comment type="caution">
    <text evidence="2">The sequence shown here is derived from an EMBL/GenBank/DDBJ whole genome shotgun (WGS) entry which is preliminary data.</text>
</comment>
<feature type="transmembrane region" description="Helical" evidence="1">
    <location>
        <begin position="69"/>
        <end position="88"/>
    </location>
</feature>
<dbReference type="AlphaFoldDB" id="I4EJC0"/>
<dbReference type="RefSeq" id="WP_008479207.1">
    <property type="nucleotide sequence ID" value="NZ_CAGS01000328.1"/>
</dbReference>
<proteinExistence type="predicted"/>
<gene>
    <name evidence="2" type="ORF">NITHO_3940005</name>
</gene>
<keyword evidence="1" id="KW-1133">Transmembrane helix</keyword>
<sequence length="172" mass="18449">MSATTMRQGGQELCGDEFREPLVIARFEHEEQAAEAIEDLRERWKSSESSFMGENISTREAAIGMLKGIAIAGPIGSLATLGLLDLLTDLWGYGHGSMSLAWMLSGLIIGAFLGVVIGAFAGLYQTVRANEGRLREIPLGEEDTLVVAVAGSDAGEAREIMVQHEGCHVTEI</sequence>
<dbReference type="EMBL" id="CAGS01000328">
    <property type="protein sequence ID" value="CCF84782.1"/>
    <property type="molecule type" value="Genomic_DNA"/>
</dbReference>
<name>I4EJC0_9BACT</name>
<keyword evidence="1" id="KW-0472">Membrane</keyword>
<reference evidence="2 3" key="1">
    <citation type="journal article" date="2012" name="ISME J.">
        <title>Nitrification expanded: discovery, physiology and genomics of a nitrite-oxidizing bacterium from the phylum Chloroflexi.</title>
        <authorList>
            <person name="Sorokin D.Y."/>
            <person name="Lucker S."/>
            <person name="Vejmelkova D."/>
            <person name="Kostrikina N.A."/>
            <person name="Kleerebezem R."/>
            <person name="Rijpstra W.I."/>
            <person name="Damste J.S."/>
            <person name="Le Paslier D."/>
            <person name="Muyzer G."/>
            <person name="Wagner M."/>
            <person name="van Loosdrecht M.C."/>
            <person name="Daims H."/>
        </authorList>
    </citation>
    <scope>NUCLEOTIDE SEQUENCE [LARGE SCALE GENOMIC DNA]</scope>
    <source>
        <strain evidence="3">none</strain>
    </source>
</reference>
<evidence type="ECO:0000313" key="2">
    <source>
        <dbReference type="EMBL" id="CCF84782.1"/>
    </source>
</evidence>
<keyword evidence="3" id="KW-1185">Reference proteome</keyword>
<evidence type="ECO:0000256" key="1">
    <source>
        <dbReference type="SAM" id="Phobius"/>
    </source>
</evidence>
<evidence type="ECO:0000313" key="3">
    <source>
        <dbReference type="Proteomes" id="UP000004221"/>
    </source>
</evidence>
<evidence type="ECO:0008006" key="4">
    <source>
        <dbReference type="Google" id="ProtNLM"/>
    </source>
</evidence>
<keyword evidence="1" id="KW-0812">Transmembrane</keyword>
<feature type="transmembrane region" description="Helical" evidence="1">
    <location>
        <begin position="100"/>
        <end position="124"/>
    </location>
</feature>
<dbReference type="Proteomes" id="UP000004221">
    <property type="component" value="Unassembled WGS sequence"/>
</dbReference>